<evidence type="ECO:0008006" key="2">
    <source>
        <dbReference type="Google" id="ProtNLM"/>
    </source>
</evidence>
<proteinExistence type="predicted"/>
<evidence type="ECO:0000313" key="1">
    <source>
        <dbReference type="EMBL" id="QHU07547.1"/>
    </source>
</evidence>
<organism evidence="1">
    <name type="scientific">viral metagenome</name>
    <dbReference type="NCBI Taxonomy" id="1070528"/>
    <lineage>
        <taxon>unclassified sequences</taxon>
        <taxon>metagenomes</taxon>
        <taxon>organismal metagenomes</taxon>
    </lineage>
</organism>
<dbReference type="EMBL" id="MN740684">
    <property type="protein sequence ID" value="QHU07547.1"/>
    <property type="molecule type" value="Genomic_DNA"/>
</dbReference>
<dbReference type="AlphaFoldDB" id="A0A6C0JSY3"/>
<dbReference type="Pfam" id="PF09612">
    <property type="entry name" value="HtrL_YibB"/>
    <property type="match status" value="1"/>
</dbReference>
<dbReference type="InterPro" id="IPR011735">
    <property type="entry name" value="WlaTC/HtrL_glycosyltransf"/>
</dbReference>
<protein>
    <recommendedName>
        <fullName evidence="2">Nucleotide-diphospho-sugar transferase domain-containing protein</fullName>
    </recommendedName>
</protein>
<reference evidence="1" key="1">
    <citation type="journal article" date="2020" name="Nature">
        <title>Giant virus diversity and host interactions through global metagenomics.</title>
        <authorList>
            <person name="Schulz F."/>
            <person name="Roux S."/>
            <person name="Paez-Espino D."/>
            <person name="Jungbluth S."/>
            <person name="Walsh D.A."/>
            <person name="Denef V.J."/>
            <person name="McMahon K.D."/>
            <person name="Konstantinidis K.T."/>
            <person name="Eloe-Fadrosh E.A."/>
            <person name="Kyrpides N.C."/>
            <person name="Woyke T."/>
        </authorList>
    </citation>
    <scope>NUCLEOTIDE SEQUENCE</scope>
    <source>
        <strain evidence="1">GVMAG-S-1040241-154</strain>
    </source>
</reference>
<name>A0A6C0JSY3_9ZZZZ</name>
<accession>A0A6C0JSY3</accession>
<sequence>MYNYTIVTAYIEIPKKKFPSYIYYKWINNYMLLIKDTPLIIYTNSQQIKEIILNLRKDYLNTTKIIDVSIQDLYCYKYIDYFNKDFERDLERYHDPLLYLIWNNKTAFIYDAYKKNLFNSNFYLWTDIGMIRDELTYNTLENIFLSSDIDKIEKDKIYLLEVEKFNLNELNYTLDEPYKFKENRCGGGVILCNKDNIENWFNKYYEMLEKFIKYDIFAGKDQNILNNLYIKNKNFIRLVEPINTPFDKWFYMLYFISI</sequence>